<dbReference type="InterPro" id="IPR013736">
    <property type="entry name" value="Xaa-Pro_dipept_C"/>
</dbReference>
<dbReference type="Proteomes" id="UP000309885">
    <property type="component" value="Unassembled WGS sequence"/>
</dbReference>
<evidence type="ECO:0000259" key="2">
    <source>
        <dbReference type="SMART" id="SM00939"/>
    </source>
</evidence>
<dbReference type="PANTHER" id="PTHR43056:SF10">
    <property type="entry name" value="COCE_NOND FAMILY, PUTATIVE (AFU_ORTHOLOGUE AFUA_7G00600)-RELATED"/>
    <property type="match status" value="1"/>
</dbReference>
<dbReference type="Pfam" id="PF08530">
    <property type="entry name" value="PepX_C"/>
    <property type="match status" value="1"/>
</dbReference>
<dbReference type="InterPro" id="IPR005674">
    <property type="entry name" value="CocE/Ser_esterase"/>
</dbReference>
<gene>
    <name evidence="3" type="ORF">FEI15_09130</name>
</gene>
<dbReference type="Gene3D" id="3.40.50.1820">
    <property type="entry name" value="alpha/beta hydrolase"/>
    <property type="match status" value="1"/>
</dbReference>
<evidence type="ECO:0000313" key="4">
    <source>
        <dbReference type="Proteomes" id="UP000309885"/>
    </source>
</evidence>
<name>A0A5R8LNR8_LACZE</name>
<sequence>MTTFKFYQSGLHFGTFELADHNTITYSWLGSREKTLTDDDNATFKTYGELDIQATLKRWQDGGYADFSKADPFKTAWGAKYQRADEHHWMNRGPKYAVDLIEADDKIVGFQVCARNLTSVLIQPGYERYSVLAKWQEAGYTTTPGRAHQPFTAWAPMRDGVGLAATVILPAGSGPFPTVMERTPYGREVYVASYMRYVLRGYAVVLQDVRGRGDSEGEWLPMIHEQDDGDDTLDWIAAQPWSNGKVGMSGGSYGGYVQWAAAASGNPHLQAIVSMVTAGGPFTDTYYRRGAPFMAQVAWSIATDGRHFNSALTDRDDWDQLMKVRPIEKIPEIVLGHPQYGMTQFMRHNHYDRFLNRGDWFARREKIKVPALIQSGWYDDDGIGSTEAIAATADYPSDKRRIILGPWLHGGNAQYDLGPVHLGAEALRPDVDLIHQQWFDHFLKGVENDVAAGPLVEYYTVGEERWHTAASFPPAGLVKVLHLGADGSLAVSAPAAGTVSYVHDPSNPVPKLISVTQNEFEFPADYQEVEKRPDVVSFTTQELTTPLRIVGQVKLDLWASSSAVDCDWDFRVLDVTPDGQSIQMVEGTMNAKFRDSLSESKYLKPGKVTHFTVLSQKTSYELPAGHRLRVDIQSSAGGFVFPNPGTEEGFASDRFVKATQTISCGGEHASAISFVSDRPKN</sequence>
<dbReference type="InterPro" id="IPR029058">
    <property type="entry name" value="AB_hydrolase_fold"/>
</dbReference>
<dbReference type="RefSeq" id="WP_138131127.1">
    <property type="nucleotide sequence ID" value="NZ_VBWO01000008.1"/>
</dbReference>
<dbReference type="NCBIfam" id="TIGR00976">
    <property type="entry name" value="CocE_NonD"/>
    <property type="match status" value="1"/>
</dbReference>
<accession>A0A5R8LNR8</accession>
<dbReference type="EMBL" id="VBWO01000008">
    <property type="protein sequence ID" value="TLF38820.1"/>
    <property type="molecule type" value="Genomic_DNA"/>
</dbReference>
<comment type="caution">
    <text evidence="3">The sequence shown here is derived from an EMBL/GenBank/DDBJ whole genome shotgun (WGS) entry which is preliminary data.</text>
</comment>
<dbReference type="Gene3D" id="1.10.3020.10">
    <property type="entry name" value="alpha-amino acid ester hydrolase ( Helical cap domain)"/>
    <property type="match status" value="1"/>
</dbReference>
<protein>
    <submittedName>
        <fullName evidence="3">CocE/NonD family hydrolase</fullName>
    </submittedName>
</protein>
<dbReference type="AlphaFoldDB" id="A0A5R8LNR8"/>
<dbReference type="Gene3D" id="2.60.120.260">
    <property type="entry name" value="Galactose-binding domain-like"/>
    <property type="match status" value="1"/>
</dbReference>
<keyword evidence="1 3" id="KW-0378">Hydrolase</keyword>
<evidence type="ECO:0000256" key="1">
    <source>
        <dbReference type="ARBA" id="ARBA00022801"/>
    </source>
</evidence>
<organism evidence="3 4">
    <name type="scientific">Lacticaseibacillus zeae</name>
    <name type="common">Lactobacillus zeae</name>
    <dbReference type="NCBI Taxonomy" id="57037"/>
    <lineage>
        <taxon>Bacteria</taxon>
        <taxon>Bacillati</taxon>
        <taxon>Bacillota</taxon>
        <taxon>Bacilli</taxon>
        <taxon>Lactobacillales</taxon>
        <taxon>Lactobacillaceae</taxon>
        <taxon>Lacticaseibacillus</taxon>
    </lineage>
</organism>
<proteinExistence type="predicted"/>
<dbReference type="InterPro" id="IPR008979">
    <property type="entry name" value="Galactose-bd-like_sf"/>
</dbReference>
<dbReference type="Pfam" id="PF02129">
    <property type="entry name" value="Peptidase_S15"/>
    <property type="match status" value="1"/>
</dbReference>
<evidence type="ECO:0000313" key="3">
    <source>
        <dbReference type="EMBL" id="TLF38820.1"/>
    </source>
</evidence>
<dbReference type="InterPro" id="IPR000383">
    <property type="entry name" value="Xaa-Pro-like_dom"/>
</dbReference>
<feature type="domain" description="Xaa-Pro dipeptidyl-peptidase C-terminal" evidence="2">
    <location>
        <begin position="436"/>
        <end position="673"/>
    </location>
</feature>
<dbReference type="GO" id="GO:0008239">
    <property type="term" value="F:dipeptidyl-peptidase activity"/>
    <property type="evidence" value="ECO:0007669"/>
    <property type="project" value="InterPro"/>
</dbReference>
<dbReference type="SMART" id="SM00939">
    <property type="entry name" value="PepX_C"/>
    <property type="match status" value="1"/>
</dbReference>
<reference evidence="3 4" key="1">
    <citation type="submission" date="2019-05" db="EMBL/GenBank/DDBJ databases">
        <title>Genome-based reclassification of Lactobacillus casei as Lactobacillus casei subsp. casei. subsp.nov., description of Lactobacillus casei subsp. zeae subsp. nov., and emended description of Lactobacillus casei.</title>
        <authorList>
            <person name="Huang C.-H."/>
        </authorList>
    </citation>
    <scope>NUCLEOTIDE SEQUENCE [LARGE SCALE GENOMIC DNA]</scope>
    <source>
        <strain evidence="3 4">CRBIP24.44</strain>
    </source>
</reference>
<dbReference type="SUPFAM" id="SSF53474">
    <property type="entry name" value="alpha/beta-Hydrolases"/>
    <property type="match status" value="1"/>
</dbReference>
<dbReference type="SUPFAM" id="SSF49785">
    <property type="entry name" value="Galactose-binding domain-like"/>
    <property type="match status" value="1"/>
</dbReference>
<dbReference type="InterPro" id="IPR050585">
    <property type="entry name" value="Xaa-Pro_dipeptidyl-ppase/CocE"/>
</dbReference>
<dbReference type="PANTHER" id="PTHR43056">
    <property type="entry name" value="PEPTIDASE S9 PROLYL OLIGOPEPTIDASE"/>
    <property type="match status" value="1"/>
</dbReference>